<dbReference type="PANTHER" id="PTHR30537:SF5">
    <property type="entry name" value="HTH-TYPE TRANSCRIPTIONAL ACTIVATOR TTDR-RELATED"/>
    <property type="match status" value="1"/>
</dbReference>
<feature type="domain" description="HTH lysR-type" evidence="5">
    <location>
        <begin position="1"/>
        <end position="59"/>
    </location>
</feature>
<name>A0A2G8TFU6_9BURK</name>
<accession>A0A2G8TFU6</accession>
<dbReference type="OrthoDB" id="9786526at2"/>
<dbReference type="FunFam" id="3.40.190.290:FF:000001">
    <property type="entry name" value="Transcriptional regulator, LysR family"/>
    <property type="match status" value="1"/>
</dbReference>
<keyword evidence="7" id="KW-1185">Reference proteome</keyword>
<dbReference type="Pfam" id="PF03466">
    <property type="entry name" value="LysR_substrate"/>
    <property type="match status" value="1"/>
</dbReference>
<protein>
    <submittedName>
        <fullName evidence="6">LysR family transcriptional regulator</fullName>
    </submittedName>
</protein>
<keyword evidence="2" id="KW-0805">Transcription regulation</keyword>
<dbReference type="PROSITE" id="PS50931">
    <property type="entry name" value="HTH_LYSR"/>
    <property type="match status" value="1"/>
</dbReference>
<comment type="caution">
    <text evidence="6">The sequence shown here is derived from an EMBL/GenBank/DDBJ whole genome shotgun (WGS) entry which is preliminary data.</text>
</comment>
<comment type="similarity">
    <text evidence="1">Belongs to the LysR transcriptional regulatory family.</text>
</comment>
<dbReference type="Gene3D" id="1.10.10.10">
    <property type="entry name" value="Winged helix-like DNA-binding domain superfamily/Winged helix DNA-binding domain"/>
    <property type="match status" value="1"/>
</dbReference>
<dbReference type="RefSeq" id="WP_099788416.1">
    <property type="nucleotide sequence ID" value="NZ_JBHLYV010000032.1"/>
</dbReference>
<proteinExistence type="inferred from homology"/>
<dbReference type="FunFam" id="1.10.10.10:FF:000001">
    <property type="entry name" value="LysR family transcriptional regulator"/>
    <property type="match status" value="1"/>
</dbReference>
<dbReference type="GO" id="GO:0003700">
    <property type="term" value="F:DNA-binding transcription factor activity"/>
    <property type="evidence" value="ECO:0007669"/>
    <property type="project" value="InterPro"/>
</dbReference>
<dbReference type="InterPro" id="IPR000847">
    <property type="entry name" value="LysR_HTH_N"/>
</dbReference>
<dbReference type="Proteomes" id="UP000230390">
    <property type="component" value="Unassembled WGS sequence"/>
</dbReference>
<dbReference type="InterPro" id="IPR005119">
    <property type="entry name" value="LysR_subst-bd"/>
</dbReference>
<evidence type="ECO:0000256" key="2">
    <source>
        <dbReference type="ARBA" id="ARBA00023015"/>
    </source>
</evidence>
<dbReference type="GO" id="GO:0006351">
    <property type="term" value="P:DNA-templated transcription"/>
    <property type="evidence" value="ECO:0007669"/>
    <property type="project" value="TreeGrafter"/>
</dbReference>
<dbReference type="Pfam" id="PF00126">
    <property type="entry name" value="HTH_1"/>
    <property type="match status" value="1"/>
</dbReference>
<reference evidence="6 7" key="1">
    <citation type="submission" date="2017-10" db="EMBL/GenBank/DDBJ databases">
        <title>Massilia psychrophilum sp. nov., a novel purple-pigmented bacterium isolated from Tianshan glacier, Xinjiang Municipality, China.</title>
        <authorList>
            <person name="Wang H."/>
        </authorList>
    </citation>
    <scope>NUCLEOTIDE SEQUENCE [LARGE SCALE GENOMIC DNA]</scope>
    <source>
        <strain evidence="6 7">JCM 30074</strain>
    </source>
</reference>
<dbReference type="AlphaFoldDB" id="A0A2G8TFU6"/>
<evidence type="ECO:0000313" key="7">
    <source>
        <dbReference type="Proteomes" id="UP000230390"/>
    </source>
</evidence>
<organism evidence="6 7">
    <name type="scientific">Massilia eurypsychrophila</name>
    <dbReference type="NCBI Taxonomy" id="1485217"/>
    <lineage>
        <taxon>Bacteria</taxon>
        <taxon>Pseudomonadati</taxon>
        <taxon>Pseudomonadota</taxon>
        <taxon>Betaproteobacteria</taxon>
        <taxon>Burkholderiales</taxon>
        <taxon>Oxalobacteraceae</taxon>
        <taxon>Telluria group</taxon>
        <taxon>Massilia</taxon>
    </lineage>
</organism>
<gene>
    <name evidence="6" type="ORF">CR105_10555</name>
</gene>
<evidence type="ECO:0000256" key="4">
    <source>
        <dbReference type="ARBA" id="ARBA00023163"/>
    </source>
</evidence>
<sequence length="311" mass="34882">MDILSDLSFFALVVRRGSLAAAAQEIGITPPAVSKRLAGLEERLRVRLLNRTTRRMSLTPEGEMYLAEGERITADLDSLERKLAGGSVVPQGLLRINATLGFGRRHITPQLSRFALQYPEVEVQLHLSERPANLVEQAFDIGIRFGEQPDARITARKLADNRRFLCASPAYIKQRGVPATPRDLHDHSCIVLRESDETYGSWHFRSGTRQETVKVRGPLSTNDGDGAVAWALDGHGIVLRSEWDVAPYLRSGRLCRILADWSAPPADIYLLFATKAHLQARTRAMVNFMLEAFAEHRSDVKMARPDDELFW</sequence>
<dbReference type="PANTHER" id="PTHR30537">
    <property type="entry name" value="HTH-TYPE TRANSCRIPTIONAL REGULATOR"/>
    <property type="match status" value="1"/>
</dbReference>
<dbReference type="InterPro" id="IPR036390">
    <property type="entry name" value="WH_DNA-bd_sf"/>
</dbReference>
<dbReference type="EMBL" id="PDOC01000005">
    <property type="protein sequence ID" value="PIL44912.1"/>
    <property type="molecule type" value="Genomic_DNA"/>
</dbReference>
<evidence type="ECO:0000313" key="6">
    <source>
        <dbReference type="EMBL" id="PIL44912.1"/>
    </source>
</evidence>
<dbReference type="CDD" id="cd08479">
    <property type="entry name" value="PBP2_CrgA_like_9"/>
    <property type="match status" value="1"/>
</dbReference>
<dbReference type="InterPro" id="IPR058163">
    <property type="entry name" value="LysR-type_TF_proteobact-type"/>
</dbReference>
<evidence type="ECO:0000256" key="3">
    <source>
        <dbReference type="ARBA" id="ARBA00023125"/>
    </source>
</evidence>
<dbReference type="SUPFAM" id="SSF53850">
    <property type="entry name" value="Periplasmic binding protein-like II"/>
    <property type="match status" value="1"/>
</dbReference>
<dbReference type="GO" id="GO:0043565">
    <property type="term" value="F:sequence-specific DNA binding"/>
    <property type="evidence" value="ECO:0007669"/>
    <property type="project" value="TreeGrafter"/>
</dbReference>
<dbReference type="Gene3D" id="3.40.190.290">
    <property type="match status" value="1"/>
</dbReference>
<dbReference type="InterPro" id="IPR036388">
    <property type="entry name" value="WH-like_DNA-bd_sf"/>
</dbReference>
<evidence type="ECO:0000259" key="5">
    <source>
        <dbReference type="PROSITE" id="PS50931"/>
    </source>
</evidence>
<dbReference type="SUPFAM" id="SSF46785">
    <property type="entry name" value="Winged helix' DNA-binding domain"/>
    <property type="match status" value="1"/>
</dbReference>
<keyword evidence="3" id="KW-0238">DNA-binding</keyword>
<keyword evidence="4" id="KW-0804">Transcription</keyword>
<evidence type="ECO:0000256" key="1">
    <source>
        <dbReference type="ARBA" id="ARBA00009437"/>
    </source>
</evidence>